<keyword evidence="4" id="KW-0645">Protease</keyword>
<dbReference type="InterPro" id="IPR050753">
    <property type="entry name" value="Peptidase_M14_domain"/>
</dbReference>
<dbReference type="GO" id="GO:0016485">
    <property type="term" value="P:protein processing"/>
    <property type="evidence" value="ECO:0007669"/>
    <property type="project" value="TreeGrafter"/>
</dbReference>
<dbReference type="InterPro" id="IPR057247">
    <property type="entry name" value="CARBOXYPEPT_ZN_2"/>
</dbReference>
<evidence type="ECO:0000256" key="5">
    <source>
        <dbReference type="ARBA" id="ARBA00022723"/>
    </source>
</evidence>
<dbReference type="Proteomes" id="UP000835052">
    <property type="component" value="Unassembled WGS sequence"/>
</dbReference>
<feature type="domain" description="Peptidase M14" evidence="12">
    <location>
        <begin position="85"/>
        <end position="382"/>
    </location>
</feature>
<dbReference type="GO" id="GO:0006518">
    <property type="term" value="P:peptide metabolic process"/>
    <property type="evidence" value="ECO:0007669"/>
    <property type="project" value="TreeGrafter"/>
</dbReference>
<feature type="transmembrane region" description="Helical" evidence="10">
    <location>
        <begin position="933"/>
        <end position="951"/>
    </location>
</feature>
<dbReference type="OrthoDB" id="10249045at2759"/>
<dbReference type="InterPro" id="IPR008969">
    <property type="entry name" value="CarboxyPept-like_regulatory"/>
</dbReference>
<keyword evidence="7" id="KW-0862">Zinc</keyword>
<reference evidence="13" key="1">
    <citation type="submission" date="2020-10" db="EMBL/GenBank/DDBJ databases">
        <authorList>
            <person name="Kikuchi T."/>
        </authorList>
    </citation>
    <scope>NUCLEOTIDE SEQUENCE</scope>
    <source>
        <strain evidence="13">NKZ352</strain>
    </source>
</reference>
<dbReference type="PROSITE" id="PS52035">
    <property type="entry name" value="PEPTIDASE_M14"/>
    <property type="match status" value="1"/>
</dbReference>
<dbReference type="Pfam" id="PF13620">
    <property type="entry name" value="CarboxypepD_reg"/>
    <property type="match status" value="1"/>
</dbReference>
<evidence type="ECO:0000256" key="3">
    <source>
        <dbReference type="ARBA" id="ARBA00022645"/>
    </source>
</evidence>
<evidence type="ECO:0000256" key="6">
    <source>
        <dbReference type="ARBA" id="ARBA00022801"/>
    </source>
</evidence>
<evidence type="ECO:0000256" key="11">
    <source>
        <dbReference type="SAM" id="SignalP"/>
    </source>
</evidence>
<organism evidence="13 14">
    <name type="scientific">Caenorhabditis auriculariae</name>
    <dbReference type="NCBI Taxonomy" id="2777116"/>
    <lineage>
        <taxon>Eukaryota</taxon>
        <taxon>Metazoa</taxon>
        <taxon>Ecdysozoa</taxon>
        <taxon>Nematoda</taxon>
        <taxon>Chromadorea</taxon>
        <taxon>Rhabditida</taxon>
        <taxon>Rhabditina</taxon>
        <taxon>Rhabditomorpha</taxon>
        <taxon>Rhabditoidea</taxon>
        <taxon>Rhabditidae</taxon>
        <taxon>Peloderinae</taxon>
        <taxon>Caenorhabditis</taxon>
    </lineage>
</organism>
<keyword evidence="10" id="KW-1133">Transmembrane helix</keyword>
<dbReference type="PROSITE" id="PS00132">
    <property type="entry name" value="CARBOXYPEPT_ZN_1"/>
    <property type="match status" value="1"/>
</dbReference>
<keyword evidence="5" id="KW-0479">Metal-binding</keyword>
<dbReference type="InterPro" id="IPR057246">
    <property type="entry name" value="CARBOXYPEPT_ZN_1"/>
</dbReference>
<keyword evidence="10" id="KW-0472">Membrane</keyword>
<dbReference type="SMART" id="SM00631">
    <property type="entry name" value="Zn_pept"/>
    <property type="match status" value="1"/>
</dbReference>
<feature type="signal peptide" evidence="11">
    <location>
        <begin position="1"/>
        <end position="25"/>
    </location>
</feature>
<gene>
    <name evidence="13" type="ORF">CAUJ_LOCUS6866</name>
</gene>
<keyword evidence="8" id="KW-0325">Glycoprotein</keyword>
<evidence type="ECO:0000256" key="4">
    <source>
        <dbReference type="ARBA" id="ARBA00022670"/>
    </source>
</evidence>
<dbReference type="AlphaFoldDB" id="A0A8S1H6J3"/>
<evidence type="ECO:0000256" key="1">
    <source>
        <dbReference type="ARBA" id="ARBA00001947"/>
    </source>
</evidence>
<keyword evidence="10" id="KW-0812">Transmembrane</keyword>
<keyword evidence="14" id="KW-1185">Reference proteome</keyword>
<name>A0A8S1H6J3_9PELO</name>
<sequence>MTSRGPGRPVFLPLLLLLKTCTVAGEDLSWMSDIVATDFEKQMAETDALSRYFTKEKNDSKVFPTWETMKARVGEFTNVNASKIHNHNYNDMTAFLKQTSLNYPNITHLYSAGKSVEGRDLWVLIVSDRPREHELLEPELKIVGNMHGNEVVGREALLYLIEILCVNYGKNLFLTEIVNNARIHLMPSMNPDGYERGMPGDRISAMGRSNANDVDLNRNFPAIYPEHREQSGGGDPEKENVAVMKWLKSYPFVLSANLHGGSLVANYPYDDSVTGKDGIYTPSLDDMLFVELSYRYARAHSKMWKTGRRCGLSADGDNFLNGITNGAGWYHLAGGMQDWQYEHTNCLEITIEMGCFKFPTDDMLPKLWEEHQFALLSFLEMGLTGVYGIVTDRNNNTVANATISMDSGKTTRATDKGEYWRLLTPGTHMLTVSGQGLESDSFTVTVEAGTRAVRHDVQLLTCGDNETKSDYYIRGRGKVPMAVIAFNESGASVLYELARLTCSGDLTLDDDVSLLIVPHYNKPDASTITDKIREFNPSTFLVVADGFVETITFSIAENQPKLFNKAKLDESLNKALAFEIGIAVGCDQMVTLDRKAATVGTVLNIIKTAMVKDAVQEFSVVPSMNPSDHFTPEQSVMVTSASLSGLEKSKCVTEVKPPNEMLRLLKMGSGKPPYTLVAAIEKRTEALVYEMMTRWCESPSNEGVEKVLKESTLILMPEIPHTQLNCHDYNTISPFKKLLNDVIQAVPQIDFVLLFGTGGLKVRYINETLGVADRMAVAFKAAHGSMQNADTDACSRSMPNERESIRPFTWNDTKSALVENFSSPDALLAQIGCCYENLATGQLFEENRHGIRRAFEERIRGVRIIVDDEPLTYEVNGGVRSTEFKGPRFINLPNGLHHVVLYQKDTIFSKFDVQISDQTPTVEKNLVSRSSNLIVVSIASLLIIVACLFAFRQRVTTVLNRRGFFTGSKEGFERIPLYKSDDEDEEDVFDMQKL</sequence>
<feature type="active site" description="Proton donor/acceptor" evidence="9">
    <location>
        <position position="352"/>
    </location>
</feature>
<dbReference type="CDD" id="cd03858">
    <property type="entry name" value="M14_CP_N-E_like"/>
    <property type="match status" value="1"/>
</dbReference>
<evidence type="ECO:0000256" key="10">
    <source>
        <dbReference type="SAM" id="Phobius"/>
    </source>
</evidence>
<evidence type="ECO:0000256" key="9">
    <source>
        <dbReference type="PROSITE-ProRule" id="PRU01379"/>
    </source>
</evidence>
<evidence type="ECO:0000256" key="8">
    <source>
        <dbReference type="ARBA" id="ARBA00023180"/>
    </source>
</evidence>
<dbReference type="Gene3D" id="2.60.40.1120">
    <property type="entry name" value="Carboxypeptidase-like, regulatory domain"/>
    <property type="match status" value="1"/>
</dbReference>
<dbReference type="GO" id="GO:0008270">
    <property type="term" value="F:zinc ion binding"/>
    <property type="evidence" value="ECO:0007669"/>
    <property type="project" value="InterPro"/>
</dbReference>
<dbReference type="InterPro" id="IPR000834">
    <property type="entry name" value="Peptidase_M14"/>
</dbReference>
<dbReference type="SUPFAM" id="SSF53187">
    <property type="entry name" value="Zn-dependent exopeptidases"/>
    <property type="match status" value="1"/>
</dbReference>
<comment type="similarity">
    <text evidence="2 9">Belongs to the peptidase M14 family.</text>
</comment>
<keyword evidence="11" id="KW-0732">Signal</keyword>
<evidence type="ECO:0000313" key="13">
    <source>
        <dbReference type="EMBL" id="CAD6190947.1"/>
    </source>
</evidence>
<evidence type="ECO:0000259" key="12">
    <source>
        <dbReference type="PROSITE" id="PS52035"/>
    </source>
</evidence>
<dbReference type="PROSITE" id="PS00133">
    <property type="entry name" value="CARBOXYPEPT_ZN_2"/>
    <property type="match status" value="1"/>
</dbReference>
<dbReference type="SUPFAM" id="SSF49464">
    <property type="entry name" value="Carboxypeptidase regulatory domain-like"/>
    <property type="match status" value="1"/>
</dbReference>
<dbReference type="CDD" id="cd11308">
    <property type="entry name" value="Peptidase_M14NE-CP-C_like"/>
    <property type="match status" value="1"/>
</dbReference>
<evidence type="ECO:0000313" key="14">
    <source>
        <dbReference type="Proteomes" id="UP000835052"/>
    </source>
</evidence>
<proteinExistence type="inferred from homology"/>
<dbReference type="GO" id="GO:0004181">
    <property type="term" value="F:metallocarboxypeptidase activity"/>
    <property type="evidence" value="ECO:0007669"/>
    <property type="project" value="InterPro"/>
</dbReference>
<dbReference type="FunFam" id="3.40.630.10:FF:000020">
    <property type="entry name" value="Carboxypeptidase D"/>
    <property type="match status" value="1"/>
</dbReference>
<dbReference type="PRINTS" id="PR00765">
    <property type="entry name" value="CRBOXYPTASEA"/>
</dbReference>
<evidence type="ECO:0000256" key="7">
    <source>
        <dbReference type="ARBA" id="ARBA00022833"/>
    </source>
</evidence>
<comment type="cofactor">
    <cofactor evidence="1">
        <name>Zn(2+)</name>
        <dbReference type="ChEBI" id="CHEBI:29105"/>
    </cofactor>
</comment>
<evidence type="ECO:0000256" key="2">
    <source>
        <dbReference type="ARBA" id="ARBA00005988"/>
    </source>
</evidence>
<comment type="caution">
    <text evidence="13">The sequence shown here is derived from an EMBL/GenBank/DDBJ whole genome shotgun (WGS) entry which is preliminary data.</text>
</comment>
<keyword evidence="3" id="KW-0121">Carboxypeptidase</keyword>
<keyword evidence="6" id="KW-0378">Hydrolase</keyword>
<protein>
    <recommendedName>
        <fullName evidence="12">Peptidase M14 domain-containing protein</fullName>
    </recommendedName>
</protein>
<feature type="chain" id="PRO_5035866745" description="Peptidase M14 domain-containing protein" evidence="11">
    <location>
        <begin position="26"/>
        <end position="994"/>
    </location>
</feature>
<dbReference type="PANTHER" id="PTHR11532:SF62">
    <property type="entry name" value="CARBOXYPEPTIDASE D"/>
    <property type="match status" value="1"/>
</dbReference>
<dbReference type="Gene3D" id="3.40.630.10">
    <property type="entry name" value="Zn peptidases"/>
    <property type="match status" value="1"/>
</dbReference>
<dbReference type="PANTHER" id="PTHR11532">
    <property type="entry name" value="PROTEASE M14 CARBOXYPEPTIDASE"/>
    <property type="match status" value="1"/>
</dbReference>
<dbReference type="Pfam" id="PF00246">
    <property type="entry name" value="Peptidase_M14"/>
    <property type="match status" value="1"/>
</dbReference>
<dbReference type="GO" id="GO:0005615">
    <property type="term" value="C:extracellular space"/>
    <property type="evidence" value="ECO:0007669"/>
    <property type="project" value="TreeGrafter"/>
</dbReference>
<dbReference type="EMBL" id="CAJGYM010000018">
    <property type="protein sequence ID" value="CAD6190947.1"/>
    <property type="molecule type" value="Genomic_DNA"/>
</dbReference>
<accession>A0A8S1H6J3</accession>